<dbReference type="AlphaFoldDB" id="F8AHT8"/>
<dbReference type="Gene3D" id="2.60.120.1140">
    <property type="entry name" value="Protein of unknown function DUF192"/>
    <property type="match status" value="1"/>
</dbReference>
<organism evidence="3 4">
    <name type="scientific">Pyrococcus yayanosii (strain CH1 / JCM 16557)</name>
    <dbReference type="NCBI Taxonomy" id="529709"/>
    <lineage>
        <taxon>Archaea</taxon>
        <taxon>Methanobacteriati</taxon>
        <taxon>Methanobacteriota</taxon>
        <taxon>Thermococci</taxon>
        <taxon>Thermococcales</taxon>
        <taxon>Thermococcaceae</taxon>
        <taxon>Pyrococcus</taxon>
    </lineage>
</organism>
<dbReference type="PANTHER" id="PTHR37953">
    <property type="entry name" value="UPF0127 PROTEIN MJ1496"/>
    <property type="match status" value="1"/>
</dbReference>
<protein>
    <recommendedName>
        <fullName evidence="2">UPF0127 protein PYCH_05310</fullName>
    </recommendedName>
</protein>
<reference evidence="3 4" key="1">
    <citation type="journal article" date="2011" name="J. Bacteriol.">
        <title>Complete genome sequence of the obligate piezophilic hyperthermophilic archaeon Pyrococcus yayanosii CH1.</title>
        <authorList>
            <person name="Jun X."/>
            <person name="Lupeng L."/>
            <person name="Minjuan X."/>
            <person name="Oger P."/>
            <person name="Fengping W."/>
            <person name="Jebbar M."/>
            <person name="Xiang X."/>
        </authorList>
    </citation>
    <scope>NUCLEOTIDE SEQUENCE [LARGE SCALE GENOMIC DNA]</scope>
    <source>
        <strain evidence="4">CH1 / JCM 16557</strain>
    </source>
</reference>
<keyword evidence="4" id="KW-1185">Reference proteome</keyword>
<dbReference type="GeneID" id="10837107"/>
<comment type="similarity">
    <text evidence="1 2">Belongs to the UPF0127 family.</text>
</comment>
<evidence type="ECO:0000256" key="2">
    <source>
        <dbReference type="HAMAP-Rule" id="MF_00263"/>
    </source>
</evidence>
<dbReference type="InterPro" id="IPR003795">
    <property type="entry name" value="DUF192"/>
</dbReference>
<dbReference type="InterPro" id="IPR022906">
    <property type="entry name" value="UPF0127"/>
</dbReference>
<dbReference type="OrthoDB" id="64208at2157"/>
<name>F8AHT8_PYRYC</name>
<evidence type="ECO:0000313" key="3">
    <source>
        <dbReference type="EMBL" id="AEH24221.1"/>
    </source>
</evidence>
<dbReference type="STRING" id="529709.PYCH_05310"/>
<evidence type="ECO:0000313" key="4">
    <source>
        <dbReference type="Proteomes" id="UP000008386"/>
    </source>
</evidence>
<dbReference type="PANTHER" id="PTHR37953:SF1">
    <property type="entry name" value="UPF0127 PROTEIN MJ1496"/>
    <property type="match status" value="1"/>
</dbReference>
<dbReference type="HOGENOM" id="CLU_097039_4_2_2"/>
<dbReference type="EMBL" id="CP002779">
    <property type="protein sequence ID" value="AEH24221.1"/>
    <property type="molecule type" value="Genomic_DNA"/>
</dbReference>
<dbReference type="HAMAP" id="MF_00263">
    <property type="entry name" value="UPF0127"/>
    <property type="match status" value="1"/>
</dbReference>
<dbReference type="RefSeq" id="WP_013905278.1">
    <property type="nucleotide sequence ID" value="NC_015680.1"/>
</dbReference>
<sequence>MLRNDTKGKVWTGEVCIADTFLKRFLGLMFRRVTYALILVLPTETRTNASIHGFFMREPIDVIFLDSERRVVDMTLLKPWHVYLPKRPARYVVEGPVGLISALNAEEGDVITW</sequence>
<gene>
    <name evidence="3" type="ordered locus">PYCH_05310</name>
</gene>
<dbReference type="Proteomes" id="UP000008386">
    <property type="component" value="Chromosome"/>
</dbReference>
<dbReference type="NCBIfam" id="NF002996">
    <property type="entry name" value="PRK03760.1"/>
    <property type="match status" value="1"/>
</dbReference>
<accession>F8AHT8</accession>
<evidence type="ECO:0000256" key="1">
    <source>
        <dbReference type="ARBA" id="ARBA00010151"/>
    </source>
</evidence>
<dbReference type="eggNOG" id="arCOG03113">
    <property type="taxonomic scope" value="Archaea"/>
</dbReference>
<proteinExistence type="inferred from homology"/>
<dbReference type="InterPro" id="IPR038695">
    <property type="entry name" value="Saro_0823-like_sf"/>
</dbReference>
<dbReference type="Pfam" id="PF02643">
    <property type="entry name" value="DUF192"/>
    <property type="match status" value="1"/>
</dbReference>
<dbReference type="KEGG" id="pya:PYCH_05310"/>